<dbReference type="PANTHER" id="PTHR30333:SF1">
    <property type="entry name" value="CYTOCHROME C-TYPE PROTEIN NAPC"/>
    <property type="match status" value="1"/>
</dbReference>
<keyword evidence="10" id="KW-0408">Iron</keyword>
<dbReference type="AlphaFoldDB" id="A0A0U1P2J9"/>
<comment type="subcellular location">
    <subcellularLocation>
        <location evidence="1">Cell membrane</location>
    </subcellularLocation>
</comment>
<proteinExistence type="inferred from homology"/>
<dbReference type="GO" id="GO:0009055">
    <property type="term" value="F:electron transfer activity"/>
    <property type="evidence" value="ECO:0007669"/>
    <property type="project" value="TreeGrafter"/>
</dbReference>
<keyword evidence="3" id="KW-0813">Transport</keyword>
<evidence type="ECO:0000256" key="7">
    <source>
        <dbReference type="ARBA" id="ARBA00022723"/>
    </source>
</evidence>
<dbReference type="GO" id="GO:0009061">
    <property type="term" value="P:anaerobic respiration"/>
    <property type="evidence" value="ECO:0007669"/>
    <property type="project" value="TreeGrafter"/>
</dbReference>
<evidence type="ECO:0000256" key="9">
    <source>
        <dbReference type="ARBA" id="ARBA00022989"/>
    </source>
</evidence>
<dbReference type="RefSeq" id="WP_090638263.1">
    <property type="nucleotide sequence ID" value="NZ_CVRB01000004.1"/>
</dbReference>
<keyword evidence="6" id="KW-0812">Transmembrane</keyword>
<evidence type="ECO:0000256" key="8">
    <source>
        <dbReference type="ARBA" id="ARBA00022982"/>
    </source>
</evidence>
<evidence type="ECO:0000256" key="12">
    <source>
        <dbReference type="SAM" id="MobiDB-lite"/>
    </source>
</evidence>
<dbReference type="InterPro" id="IPR038266">
    <property type="entry name" value="NapC/NirT_cytc_sf"/>
</dbReference>
<evidence type="ECO:0000256" key="6">
    <source>
        <dbReference type="ARBA" id="ARBA00022692"/>
    </source>
</evidence>
<dbReference type="InterPro" id="IPR005126">
    <property type="entry name" value="NapC/NirT_cyt_c_N"/>
</dbReference>
<evidence type="ECO:0000256" key="10">
    <source>
        <dbReference type="ARBA" id="ARBA00023004"/>
    </source>
</evidence>
<gene>
    <name evidence="14" type="ORF">BN000_04494</name>
</gene>
<evidence type="ECO:0000313" key="15">
    <source>
        <dbReference type="Proteomes" id="UP000199087"/>
    </source>
</evidence>
<dbReference type="PANTHER" id="PTHR30333">
    <property type="entry name" value="CYTOCHROME C-TYPE PROTEIN"/>
    <property type="match status" value="1"/>
</dbReference>
<feature type="domain" description="NapC/NirT cytochrome c N-terminal" evidence="13">
    <location>
        <begin position="11"/>
        <end position="145"/>
    </location>
</feature>
<dbReference type="GO" id="GO:0005886">
    <property type="term" value="C:plasma membrane"/>
    <property type="evidence" value="ECO:0007669"/>
    <property type="project" value="UniProtKB-SubCell"/>
</dbReference>
<evidence type="ECO:0000256" key="5">
    <source>
        <dbReference type="ARBA" id="ARBA00022617"/>
    </source>
</evidence>
<dbReference type="InterPro" id="IPR051174">
    <property type="entry name" value="Cytochrome_c-type_ET"/>
</dbReference>
<keyword evidence="15" id="KW-1185">Reference proteome</keyword>
<keyword evidence="11" id="KW-0472">Membrane</keyword>
<organism evidence="14 15">
    <name type="scientific">Neobacillus massiliamazoniensis</name>
    <dbReference type="NCBI Taxonomy" id="1499688"/>
    <lineage>
        <taxon>Bacteria</taxon>
        <taxon>Bacillati</taxon>
        <taxon>Bacillota</taxon>
        <taxon>Bacilli</taxon>
        <taxon>Bacillales</taxon>
        <taxon>Bacillaceae</taxon>
        <taxon>Neobacillus</taxon>
    </lineage>
</organism>
<reference evidence="15" key="1">
    <citation type="submission" date="2015-05" db="EMBL/GenBank/DDBJ databases">
        <authorList>
            <person name="Urmite Genomes"/>
        </authorList>
    </citation>
    <scope>NUCLEOTIDE SEQUENCE [LARGE SCALE GENOMIC DNA]</scope>
    <source>
        <strain evidence="15">LF1</strain>
    </source>
</reference>
<keyword evidence="8" id="KW-0249">Electron transport</keyword>
<sequence precursor="true">MVKKLRGINKKILLVIALLGGVFLSLATVKTMAYTDSPGFCRNCHTMKSEYTSFMDSTHSGLSCNDCHLPHNNIAQKLFFKGRAGMTHVYYNSLGTDKIPNVIHATNRTKETVNENCISCHKSTLTNVSHNAKDNCVSCHQSVPHGKGFKDEHFNKPPKSGELLDNKGGY</sequence>
<dbReference type="STRING" id="1499688.BN000_04494"/>
<evidence type="ECO:0000256" key="4">
    <source>
        <dbReference type="ARBA" id="ARBA00022475"/>
    </source>
</evidence>
<dbReference type="GO" id="GO:0046872">
    <property type="term" value="F:metal ion binding"/>
    <property type="evidence" value="ECO:0007669"/>
    <property type="project" value="UniProtKB-KW"/>
</dbReference>
<dbReference type="Pfam" id="PF03264">
    <property type="entry name" value="Cytochrom_NNT"/>
    <property type="match status" value="1"/>
</dbReference>
<keyword evidence="5" id="KW-0349">Heme</keyword>
<accession>A0A0U1P2J9</accession>
<evidence type="ECO:0000256" key="11">
    <source>
        <dbReference type="ARBA" id="ARBA00023136"/>
    </source>
</evidence>
<comment type="similarity">
    <text evidence="2">Belongs to the NapC/NirT/NrfH family.</text>
</comment>
<dbReference type="OrthoDB" id="9782159at2"/>
<protein>
    <submittedName>
        <fullName evidence="14">Nitrate/TMAO reductase membrane-bound tetraheme cytochrome c subunit-like protein</fullName>
    </submittedName>
</protein>
<keyword evidence="4" id="KW-1003">Cell membrane</keyword>
<evidence type="ECO:0000256" key="2">
    <source>
        <dbReference type="ARBA" id="ARBA00007395"/>
    </source>
</evidence>
<evidence type="ECO:0000259" key="13">
    <source>
        <dbReference type="Pfam" id="PF03264"/>
    </source>
</evidence>
<keyword evidence="9" id="KW-1133">Transmembrane helix</keyword>
<dbReference type="Gene3D" id="1.10.3820.10">
    <property type="entry name" value="Di-heme elbow motif domain"/>
    <property type="match status" value="1"/>
</dbReference>
<feature type="region of interest" description="Disordered" evidence="12">
    <location>
        <begin position="148"/>
        <end position="170"/>
    </location>
</feature>
<evidence type="ECO:0000256" key="3">
    <source>
        <dbReference type="ARBA" id="ARBA00022448"/>
    </source>
</evidence>
<name>A0A0U1P2J9_9BACI</name>
<dbReference type="Proteomes" id="UP000199087">
    <property type="component" value="Unassembled WGS sequence"/>
</dbReference>
<evidence type="ECO:0000256" key="1">
    <source>
        <dbReference type="ARBA" id="ARBA00004236"/>
    </source>
</evidence>
<evidence type="ECO:0000313" key="14">
    <source>
        <dbReference type="EMBL" id="CRK84480.1"/>
    </source>
</evidence>
<dbReference type="EMBL" id="CVRB01000004">
    <property type="protein sequence ID" value="CRK84480.1"/>
    <property type="molecule type" value="Genomic_DNA"/>
</dbReference>
<dbReference type="SUPFAM" id="SSF48695">
    <property type="entry name" value="Multiheme cytochromes"/>
    <property type="match status" value="1"/>
</dbReference>
<dbReference type="InterPro" id="IPR036280">
    <property type="entry name" value="Multihaem_cyt_sf"/>
</dbReference>
<keyword evidence="7" id="KW-0479">Metal-binding</keyword>